<evidence type="ECO:0000256" key="1">
    <source>
        <dbReference type="ARBA" id="ARBA00004429"/>
    </source>
</evidence>
<feature type="transmembrane region" description="Helical" evidence="7">
    <location>
        <begin position="442"/>
        <end position="459"/>
    </location>
</feature>
<proteinExistence type="predicted"/>
<evidence type="ECO:0000313" key="9">
    <source>
        <dbReference type="EMBL" id="VAV95162.1"/>
    </source>
</evidence>
<organism evidence="9">
    <name type="scientific">hydrothermal vent metagenome</name>
    <dbReference type="NCBI Taxonomy" id="652676"/>
    <lineage>
        <taxon>unclassified sequences</taxon>
        <taxon>metagenomes</taxon>
        <taxon>ecological metagenomes</taxon>
    </lineage>
</organism>
<evidence type="ECO:0000259" key="8">
    <source>
        <dbReference type="Pfam" id="PF06808"/>
    </source>
</evidence>
<feature type="transmembrane region" description="Helical" evidence="7">
    <location>
        <begin position="245"/>
        <end position="266"/>
    </location>
</feature>
<dbReference type="GO" id="GO:0022857">
    <property type="term" value="F:transmembrane transporter activity"/>
    <property type="evidence" value="ECO:0007669"/>
    <property type="project" value="TreeGrafter"/>
</dbReference>
<dbReference type="PANTHER" id="PTHR33362">
    <property type="entry name" value="SIALIC ACID TRAP TRANSPORTER PERMEASE PROTEIN SIAT-RELATED"/>
    <property type="match status" value="1"/>
</dbReference>
<accession>A0A3B0RUL7</accession>
<evidence type="ECO:0000256" key="6">
    <source>
        <dbReference type="ARBA" id="ARBA00023136"/>
    </source>
</evidence>
<evidence type="ECO:0000256" key="4">
    <source>
        <dbReference type="ARBA" id="ARBA00022692"/>
    </source>
</evidence>
<feature type="transmembrane region" description="Helical" evidence="7">
    <location>
        <begin position="417"/>
        <end position="436"/>
    </location>
</feature>
<feature type="transmembrane region" description="Helical" evidence="7">
    <location>
        <begin position="672"/>
        <end position="697"/>
    </location>
</feature>
<feature type="transmembrane region" description="Helical" evidence="7">
    <location>
        <begin position="293"/>
        <end position="313"/>
    </location>
</feature>
<feature type="transmembrane region" description="Helical" evidence="7">
    <location>
        <begin position="154"/>
        <end position="171"/>
    </location>
</feature>
<protein>
    <recommendedName>
        <fullName evidence="8">TRAP C4-dicarboxylate transport system permease DctM subunit domain-containing protein</fullName>
    </recommendedName>
</protein>
<evidence type="ECO:0000256" key="5">
    <source>
        <dbReference type="ARBA" id="ARBA00022989"/>
    </source>
</evidence>
<dbReference type="PANTHER" id="PTHR33362:SF7">
    <property type="entry name" value="SLL1103 PROTEIN"/>
    <property type="match status" value="1"/>
</dbReference>
<keyword evidence="4 7" id="KW-0812">Transmembrane</keyword>
<evidence type="ECO:0000256" key="7">
    <source>
        <dbReference type="SAM" id="Phobius"/>
    </source>
</evidence>
<evidence type="ECO:0000256" key="3">
    <source>
        <dbReference type="ARBA" id="ARBA00022519"/>
    </source>
</evidence>
<keyword evidence="2" id="KW-1003">Cell membrane</keyword>
<feature type="transmembrane region" description="Helical" evidence="7">
    <location>
        <begin position="540"/>
        <end position="562"/>
    </location>
</feature>
<feature type="transmembrane region" description="Helical" evidence="7">
    <location>
        <begin position="12"/>
        <end position="31"/>
    </location>
</feature>
<keyword evidence="6 7" id="KW-0472">Membrane</keyword>
<feature type="transmembrane region" description="Helical" evidence="7">
    <location>
        <begin position="582"/>
        <end position="615"/>
    </location>
</feature>
<keyword evidence="3" id="KW-0997">Cell inner membrane</keyword>
<feature type="transmembrane region" description="Helical" evidence="7">
    <location>
        <begin position="504"/>
        <end position="528"/>
    </location>
</feature>
<reference evidence="9" key="1">
    <citation type="submission" date="2018-06" db="EMBL/GenBank/DDBJ databases">
        <authorList>
            <person name="Zhirakovskaya E."/>
        </authorList>
    </citation>
    <scope>NUCLEOTIDE SEQUENCE</scope>
</reference>
<feature type="transmembrane region" description="Helical" evidence="7">
    <location>
        <begin position="125"/>
        <end position="148"/>
    </location>
</feature>
<feature type="transmembrane region" description="Helical" evidence="7">
    <location>
        <begin position="387"/>
        <end position="405"/>
    </location>
</feature>
<feature type="transmembrane region" description="Helical" evidence="7">
    <location>
        <begin position="361"/>
        <end position="381"/>
    </location>
</feature>
<name>A0A3B0RUL7_9ZZZZ</name>
<keyword evidence="5 7" id="KW-1133">Transmembrane helix</keyword>
<gene>
    <name evidence="9" type="ORF">MNBD_ALPHA08-533</name>
</gene>
<feature type="domain" description="TRAP C4-dicarboxylate transport system permease DctM subunit" evidence="8">
    <location>
        <begin position="225"/>
        <end position="687"/>
    </location>
</feature>
<feature type="transmembrane region" description="Helical" evidence="7">
    <location>
        <begin position="627"/>
        <end position="652"/>
    </location>
</feature>
<feature type="transmembrane region" description="Helical" evidence="7">
    <location>
        <begin position="38"/>
        <end position="57"/>
    </location>
</feature>
<evidence type="ECO:0000256" key="2">
    <source>
        <dbReference type="ARBA" id="ARBA00022475"/>
    </source>
</evidence>
<feature type="transmembrane region" description="Helical" evidence="7">
    <location>
        <begin position="183"/>
        <end position="207"/>
    </location>
</feature>
<comment type="subcellular location">
    <subcellularLocation>
        <location evidence="1">Cell inner membrane</location>
        <topology evidence="1">Multi-pass membrane protein</topology>
    </subcellularLocation>
</comment>
<feature type="transmembrane region" description="Helical" evidence="7">
    <location>
        <begin position="471"/>
        <end position="489"/>
    </location>
</feature>
<dbReference type="AlphaFoldDB" id="A0A3B0RUL7"/>
<dbReference type="EMBL" id="UOEC01000126">
    <property type="protein sequence ID" value="VAV95162.1"/>
    <property type="molecule type" value="Genomic_DNA"/>
</dbReference>
<sequence>MLFGFTGVELSLIIVAIALFGGILSGFPVAYAISGSAFVSFVVIAGLNDAGLLYTLVDNKGVMERVPVFEQGWEKAMLSVQSTWAQGVFSRAFGGNVETLLAVPLFVLMGIALERSNIAEDLLTTMAKLFGSIPGGLAIAVVLVGTLLAASTGVVGATVVTMGLIALPTMLKHGYSKSLSTGVIATSGTLGQIIPPSIVIVLLGSIVGDMYALGQENRAKELGITVLEMLGEPAVISTGTLFKAAFIPGVFLALLYATYALGYALLNPDKAPPVHFGKSDGYNLISYYKNNPWLVFAGVLGPLVGIVIIWTLLAANGLTGSTIVNEVTTYAPLSSGVVPVMVLVAVILNLAWALRPSYNRIPIYTGLIGVFLILLADWFFVPGDASGGVKTTYYIIPAIMIFYGLKHASARLMEVESIRVVSPPVILIVAVLGSILGGVTNPTAAAALGAAGAIMLAAARKLKDSGRSSKVVIWAGLAVILLLLLRGNFDLRMTLDEIDFDNKMGIFVALLAFHVAMGGLIYSCWVLMREKLMSGILNEATKVTSMVFVILIASLFLSLTIRSFGGEHYIQTYLQSFEDPRVLLIVVMVVLFFLGFVLDFIEIIFIVIPIVGPVIYAADPNLMHPAWITILIAVNLQTSFITPPFGFALFYLRGVAPPEVTTMDIYKGVFPFVIIQVIGLTLLWNFPIITTFLPSLLPAN</sequence>
<dbReference type="InterPro" id="IPR010656">
    <property type="entry name" value="DctM"/>
</dbReference>
<feature type="domain" description="TRAP C4-dicarboxylate transport system permease DctM subunit" evidence="8">
    <location>
        <begin position="18"/>
        <end position="207"/>
    </location>
</feature>
<dbReference type="GO" id="GO:0005886">
    <property type="term" value="C:plasma membrane"/>
    <property type="evidence" value="ECO:0007669"/>
    <property type="project" value="UniProtKB-SubCell"/>
</dbReference>
<dbReference type="InterPro" id="IPR004681">
    <property type="entry name" value="TRAP_DctM"/>
</dbReference>
<dbReference type="Pfam" id="PF06808">
    <property type="entry name" value="DctM"/>
    <property type="match status" value="2"/>
</dbReference>
<feature type="transmembrane region" description="Helical" evidence="7">
    <location>
        <begin position="93"/>
        <end position="113"/>
    </location>
</feature>
<feature type="transmembrane region" description="Helical" evidence="7">
    <location>
        <begin position="333"/>
        <end position="354"/>
    </location>
</feature>